<evidence type="ECO:0000313" key="11">
    <source>
        <dbReference type="EMBL" id="AKP63761.1"/>
    </source>
</evidence>
<evidence type="ECO:0000256" key="3">
    <source>
        <dbReference type="ARBA" id="ARBA00022475"/>
    </source>
</evidence>
<dbReference type="Proteomes" id="UP000036000">
    <property type="component" value="Chromosome"/>
</dbReference>
<dbReference type="InterPro" id="IPR003439">
    <property type="entry name" value="ABC_transporter-like_ATP-bd"/>
</dbReference>
<dbReference type="PANTHER" id="PTHR42771:SF2">
    <property type="entry name" value="IRON(3+)-HYDROXAMATE IMPORT ATP-BINDING PROTEIN FHUC"/>
    <property type="match status" value="1"/>
</dbReference>
<evidence type="ECO:0000256" key="9">
    <source>
        <dbReference type="ARBA" id="ARBA00023136"/>
    </source>
</evidence>
<evidence type="ECO:0000256" key="2">
    <source>
        <dbReference type="ARBA" id="ARBA00022448"/>
    </source>
</evidence>
<evidence type="ECO:0000256" key="7">
    <source>
        <dbReference type="ARBA" id="ARBA00023004"/>
    </source>
</evidence>
<feature type="domain" description="ABC transporter" evidence="10">
    <location>
        <begin position="1"/>
        <end position="234"/>
    </location>
</feature>
<dbReference type="InterPro" id="IPR027417">
    <property type="entry name" value="P-loop_NTPase"/>
</dbReference>
<dbReference type="PROSITE" id="PS50893">
    <property type="entry name" value="ABC_TRANSPORTER_2"/>
    <property type="match status" value="1"/>
</dbReference>
<comment type="subcellular location">
    <subcellularLocation>
        <location evidence="1">Cell membrane</location>
        <topology evidence="1">Peripheral membrane protein</topology>
    </subcellularLocation>
</comment>
<evidence type="ECO:0000256" key="1">
    <source>
        <dbReference type="ARBA" id="ARBA00004202"/>
    </source>
</evidence>
<keyword evidence="8" id="KW-0406">Ion transport</keyword>
<dbReference type="Gene3D" id="3.40.50.300">
    <property type="entry name" value="P-loop containing nucleotide triphosphate hydrolases"/>
    <property type="match status" value="1"/>
</dbReference>
<protein>
    <submittedName>
        <fullName evidence="11">Cobalamin ABC transporter ATPase</fullName>
    </submittedName>
</protein>
<keyword evidence="7" id="KW-0408">Iron</keyword>
<dbReference type="SMART" id="SM00382">
    <property type="entry name" value="AAA"/>
    <property type="match status" value="1"/>
</dbReference>
<gene>
    <name evidence="11" type="ORF">ABN16_01280</name>
</gene>
<keyword evidence="6" id="KW-0067">ATP-binding</keyword>
<evidence type="ECO:0000259" key="10">
    <source>
        <dbReference type="PROSITE" id="PS50893"/>
    </source>
</evidence>
<dbReference type="FunFam" id="3.40.50.300:FF:000134">
    <property type="entry name" value="Iron-enterobactin ABC transporter ATP-binding protein"/>
    <property type="match status" value="1"/>
</dbReference>
<keyword evidence="9" id="KW-0472">Membrane</keyword>
<dbReference type="AlphaFoldDB" id="A0AAC8UTP7"/>
<keyword evidence="3" id="KW-1003">Cell membrane</keyword>
<accession>A0AAC8UTP7</accession>
<dbReference type="InterPro" id="IPR017871">
    <property type="entry name" value="ABC_transporter-like_CS"/>
</dbReference>
<keyword evidence="4" id="KW-0410">Iron transport</keyword>
<dbReference type="SUPFAM" id="SSF52540">
    <property type="entry name" value="P-loop containing nucleoside triphosphate hydrolases"/>
    <property type="match status" value="1"/>
</dbReference>
<keyword evidence="2" id="KW-0813">Transport</keyword>
<evidence type="ECO:0000256" key="5">
    <source>
        <dbReference type="ARBA" id="ARBA00022741"/>
    </source>
</evidence>
<dbReference type="GO" id="GO:0016887">
    <property type="term" value="F:ATP hydrolysis activity"/>
    <property type="evidence" value="ECO:0007669"/>
    <property type="project" value="InterPro"/>
</dbReference>
<keyword evidence="5" id="KW-0547">Nucleotide-binding</keyword>
<evidence type="ECO:0000256" key="4">
    <source>
        <dbReference type="ARBA" id="ARBA00022496"/>
    </source>
</evidence>
<dbReference type="GO" id="GO:0005886">
    <property type="term" value="C:plasma membrane"/>
    <property type="evidence" value="ECO:0007669"/>
    <property type="project" value="UniProtKB-SubCell"/>
</dbReference>
<reference evidence="11 12" key="1">
    <citation type="submission" date="2015-07" db="EMBL/GenBank/DDBJ databases">
        <title>Lactobacillus korensis/26-25/ whole genome sequencing.</title>
        <authorList>
            <person name="Kim M.K."/>
            <person name="Im W.-T."/>
            <person name="Srinivasan S."/>
            <person name="Lee J.-J."/>
        </authorList>
    </citation>
    <scope>NUCLEOTIDE SEQUENCE [LARGE SCALE GENOMIC DNA]</scope>
    <source>
        <strain evidence="11 12">26-25</strain>
    </source>
</reference>
<dbReference type="GO" id="GO:0005524">
    <property type="term" value="F:ATP binding"/>
    <property type="evidence" value="ECO:0007669"/>
    <property type="project" value="UniProtKB-KW"/>
</dbReference>
<dbReference type="InterPro" id="IPR003593">
    <property type="entry name" value="AAA+_ATPase"/>
</dbReference>
<dbReference type="Pfam" id="PF00005">
    <property type="entry name" value="ABC_tran"/>
    <property type="match status" value="1"/>
</dbReference>
<dbReference type="RefSeq" id="WP_048732294.1">
    <property type="nucleotide sequence ID" value="NZ_CP012033.1"/>
</dbReference>
<evidence type="ECO:0000313" key="12">
    <source>
        <dbReference type="Proteomes" id="UP000036000"/>
    </source>
</evidence>
<dbReference type="InterPro" id="IPR051535">
    <property type="entry name" value="Siderophore_ABC-ATPase"/>
</dbReference>
<sequence>MECQHVSYQYPRQAAGITDVTGTFPSGQVTTIIGPNGAGKSTLLKLLARQLPIAAGQITLAGQSLNNYTTKALAQRVAMVTQRHQLYDDMTVSEVVQTGRLPYHSLLQTVPAAEVAPYLATTGLTPLADEHVQNLSGGQQQRVWLAAALAQEPAVLLLDEPTTYLDVHYQQDLMQQLRRLAATGITVIQVLHDINQAFRFSDWLWLVKQGRLVTQGRPADLRQANLLAETFQTPIEIVDVPRLGPYIVQVPEASEN</sequence>
<evidence type="ECO:0000256" key="8">
    <source>
        <dbReference type="ARBA" id="ARBA00023065"/>
    </source>
</evidence>
<evidence type="ECO:0000256" key="6">
    <source>
        <dbReference type="ARBA" id="ARBA00022840"/>
    </source>
</evidence>
<dbReference type="KEGG" id="lko:ABN16_01280"/>
<dbReference type="CDD" id="cd03214">
    <property type="entry name" value="ABC_Iron-Siderophores_B12_Hemin"/>
    <property type="match status" value="1"/>
</dbReference>
<name>A0AAC8UTP7_9LACO</name>
<dbReference type="PANTHER" id="PTHR42771">
    <property type="entry name" value="IRON(3+)-HYDROXAMATE IMPORT ATP-BINDING PROTEIN FHUC"/>
    <property type="match status" value="1"/>
</dbReference>
<proteinExistence type="predicted"/>
<dbReference type="PROSITE" id="PS00211">
    <property type="entry name" value="ABC_TRANSPORTER_1"/>
    <property type="match status" value="1"/>
</dbReference>
<dbReference type="EMBL" id="CP012033">
    <property type="protein sequence ID" value="AKP63761.1"/>
    <property type="molecule type" value="Genomic_DNA"/>
</dbReference>
<dbReference type="GO" id="GO:0006826">
    <property type="term" value="P:iron ion transport"/>
    <property type="evidence" value="ECO:0007669"/>
    <property type="project" value="UniProtKB-KW"/>
</dbReference>
<organism evidence="11 12">
    <name type="scientific">Levilactobacillus koreensis</name>
    <dbReference type="NCBI Taxonomy" id="637971"/>
    <lineage>
        <taxon>Bacteria</taxon>
        <taxon>Bacillati</taxon>
        <taxon>Bacillota</taxon>
        <taxon>Bacilli</taxon>
        <taxon>Lactobacillales</taxon>
        <taxon>Lactobacillaceae</taxon>
        <taxon>Levilactobacillus</taxon>
    </lineage>
</organism>
<keyword evidence="12" id="KW-1185">Reference proteome</keyword>